<dbReference type="Pfam" id="PF01867">
    <property type="entry name" value="Cas_Cas1"/>
    <property type="match status" value="1"/>
</dbReference>
<evidence type="ECO:0000256" key="4">
    <source>
        <dbReference type="ARBA" id="ARBA00022801"/>
    </source>
</evidence>
<accession>A0A8D5A0W4</accession>
<dbReference type="AlphaFoldDB" id="A0A8D5A0W4"/>
<evidence type="ECO:0000256" key="6">
    <source>
        <dbReference type="ARBA" id="ARBA00023118"/>
    </source>
</evidence>
<keyword evidence="8" id="KW-0464">Manganese</keyword>
<evidence type="ECO:0000256" key="3">
    <source>
        <dbReference type="ARBA" id="ARBA00022759"/>
    </source>
</evidence>
<feature type="binding site" evidence="8">
    <location>
        <position position="263"/>
    </location>
    <ligand>
        <name>Mn(2+)</name>
        <dbReference type="ChEBI" id="CHEBI:29035"/>
    </ligand>
</feature>
<keyword evidence="5 8" id="KW-0460">Magnesium</keyword>
<comment type="function">
    <text evidence="8">CRISPR (clustered regularly interspaced short palindromic repeat), is an adaptive immune system that provides protection against mobile genetic elements (viruses, transposable elements and conjugative plasmids). CRISPR clusters contain spacers, sequences complementary to antecedent mobile elements, and target invading nucleic acids. CRISPR clusters are transcribed and processed into CRISPR RNA (crRNA). Acts as a dsDNA endonuclease. Involved in the integration of spacer DNA into the CRISPR cassette.</text>
</comment>
<dbReference type="GO" id="GO:0051607">
    <property type="term" value="P:defense response to virus"/>
    <property type="evidence" value="ECO:0007669"/>
    <property type="project" value="UniProtKB-UniRule"/>
</dbReference>
<dbReference type="NCBIfam" id="TIGR03637">
    <property type="entry name" value="cas1_YPEST"/>
    <property type="match status" value="1"/>
</dbReference>
<feature type="binding site" evidence="8">
    <location>
        <position position="187"/>
    </location>
    <ligand>
        <name>Mn(2+)</name>
        <dbReference type="ChEBI" id="CHEBI:29035"/>
    </ligand>
</feature>
<keyword evidence="3 8" id="KW-0255">Endonuclease</keyword>
<feature type="transmembrane region" description="Helical" evidence="9">
    <location>
        <begin position="226"/>
        <end position="247"/>
    </location>
</feature>
<evidence type="ECO:0000256" key="2">
    <source>
        <dbReference type="ARBA" id="ARBA00022723"/>
    </source>
</evidence>
<evidence type="ECO:0000313" key="10">
    <source>
        <dbReference type="EMBL" id="BBK24291.1"/>
    </source>
</evidence>
<comment type="subunit">
    <text evidence="8">Homodimer, forms a heterotetramer with a Cas2 homodimer.</text>
</comment>
<reference evidence="11" key="1">
    <citation type="submission" date="2019-05" db="EMBL/GenBank/DDBJ databases">
        <title>Complete genome sequencing of Dialister sp. strain 5BBH33.</title>
        <authorList>
            <person name="Sakamoto M."/>
            <person name="Murakami T."/>
            <person name="Mori H."/>
        </authorList>
    </citation>
    <scope>NUCLEOTIDE SEQUENCE [LARGE SCALE GENOMIC DNA]</scope>
    <source>
        <strain evidence="11">5BBH33</strain>
    </source>
</reference>
<keyword evidence="11" id="KW-1185">Reference proteome</keyword>
<dbReference type="InterPro" id="IPR002729">
    <property type="entry name" value="CRISPR-assoc_Cas1"/>
</dbReference>
<evidence type="ECO:0000256" key="1">
    <source>
        <dbReference type="ARBA" id="ARBA00022722"/>
    </source>
</evidence>
<dbReference type="RefSeq" id="WP_022381802.1">
    <property type="nucleotide sequence ID" value="NZ_AP019697.1"/>
</dbReference>
<keyword evidence="2 8" id="KW-0479">Metal-binding</keyword>
<evidence type="ECO:0000256" key="5">
    <source>
        <dbReference type="ARBA" id="ARBA00022842"/>
    </source>
</evidence>
<feature type="binding site" evidence="8">
    <location>
        <position position="249"/>
    </location>
    <ligand>
        <name>Mn(2+)</name>
        <dbReference type="ChEBI" id="CHEBI:29035"/>
    </ligand>
</feature>
<dbReference type="NCBIfam" id="TIGR00287">
    <property type="entry name" value="cas1"/>
    <property type="match status" value="1"/>
</dbReference>
<keyword evidence="6 8" id="KW-0051">Antiviral defense</keyword>
<organism evidence="10 11">
    <name type="scientific">Dialister hominis</name>
    <dbReference type="NCBI Taxonomy" id="2582419"/>
    <lineage>
        <taxon>Bacteria</taxon>
        <taxon>Bacillati</taxon>
        <taxon>Bacillota</taxon>
        <taxon>Negativicutes</taxon>
        <taxon>Veillonellales</taxon>
        <taxon>Veillonellaceae</taxon>
        <taxon>Dialister</taxon>
    </lineage>
</organism>
<keyword evidence="1 8" id="KW-0540">Nuclease</keyword>
<dbReference type="GO" id="GO:0043571">
    <property type="term" value="P:maintenance of CRISPR repeat elements"/>
    <property type="evidence" value="ECO:0007669"/>
    <property type="project" value="UniProtKB-UniRule"/>
</dbReference>
<sequence length="321" mass="36612">MKEILKKSNYKAILHSKRANIYYLEKCRVMQKDGRVVYLTESSDENLFWNIPVANTTVILLGSGTSLTQAAVRVLASAGVMIGFCGGGGTPLFAGTDIEWMMPQSEYRPTEYMQGWISFWMNKERRLETARDFQRARCDFLEKTWGKDRDLHEENFNADDPEIERALAVYRGKIDSAKDVTELLLSEAKFTKSLYKYAAKRTRLPDFTRNHDGDDEANIFLNHGNYLAYGLAACTLWVLGIPHGFAVMHGKTRRGALVFDVADLIKDSIILPWSFISAARGDDDKHFRMTCLNKLTEHKALDYMFEIVQRSSLKYGPGDFL</sequence>
<dbReference type="GO" id="GO:0016787">
    <property type="term" value="F:hydrolase activity"/>
    <property type="evidence" value="ECO:0007669"/>
    <property type="project" value="UniProtKB-KW"/>
</dbReference>
<dbReference type="EMBL" id="AP019697">
    <property type="protein sequence ID" value="BBK24291.1"/>
    <property type="molecule type" value="Genomic_DNA"/>
</dbReference>
<dbReference type="GO" id="GO:0003677">
    <property type="term" value="F:DNA binding"/>
    <property type="evidence" value="ECO:0007669"/>
    <property type="project" value="UniProtKB-KW"/>
</dbReference>
<evidence type="ECO:0000256" key="7">
    <source>
        <dbReference type="ARBA" id="ARBA00023125"/>
    </source>
</evidence>
<keyword evidence="9" id="KW-1133">Transmembrane helix</keyword>
<dbReference type="HAMAP" id="MF_01470">
    <property type="entry name" value="Cas1"/>
    <property type="match status" value="1"/>
</dbReference>
<keyword evidence="9" id="KW-0812">Transmembrane</keyword>
<dbReference type="InterPro" id="IPR042211">
    <property type="entry name" value="CRISPR-assoc_Cas1_N"/>
</dbReference>
<evidence type="ECO:0000256" key="8">
    <source>
        <dbReference type="HAMAP-Rule" id="MF_01470"/>
    </source>
</evidence>
<dbReference type="Gene3D" id="3.100.10.20">
    <property type="entry name" value="CRISPR-associated endonuclease Cas1, N-terminal domain"/>
    <property type="match status" value="1"/>
</dbReference>
<comment type="cofactor">
    <cofactor evidence="8">
        <name>Mg(2+)</name>
        <dbReference type="ChEBI" id="CHEBI:18420"/>
    </cofactor>
    <cofactor evidence="8">
        <name>Mn(2+)</name>
        <dbReference type="ChEBI" id="CHEBI:29035"/>
    </cofactor>
</comment>
<name>A0A8D5A0W4_9FIRM</name>
<protein>
    <recommendedName>
        <fullName evidence="8">CRISPR-associated endonuclease Cas1</fullName>
        <ecNumber evidence="8">3.1.-.-</ecNumber>
    </recommendedName>
</protein>
<gene>
    <name evidence="8 10" type="primary">cas1</name>
    <name evidence="10" type="ORF">Dia5BBH33_02260</name>
</gene>
<dbReference type="GeneID" id="92715445"/>
<dbReference type="EC" id="3.1.-.-" evidence="8"/>
<dbReference type="InterPro" id="IPR019857">
    <property type="entry name" value="CRISPR-assoc_Cas1_YPEST-subtyp"/>
</dbReference>
<comment type="similarity">
    <text evidence="8">Belongs to the CRISPR-associated endonuclease Cas1 family.</text>
</comment>
<keyword evidence="7 8" id="KW-0238">DNA-binding</keyword>
<proteinExistence type="inferred from homology"/>
<dbReference type="Gene3D" id="1.20.120.920">
    <property type="entry name" value="CRISPR-associated endonuclease Cas1, C-terminal domain"/>
    <property type="match status" value="1"/>
</dbReference>
<dbReference type="GO" id="GO:0004520">
    <property type="term" value="F:DNA endonuclease activity"/>
    <property type="evidence" value="ECO:0007669"/>
    <property type="project" value="InterPro"/>
</dbReference>
<dbReference type="GO" id="GO:0046872">
    <property type="term" value="F:metal ion binding"/>
    <property type="evidence" value="ECO:0007669"/>
    <property type="project" value="UniProtKB-UniRule"/>
</dbReference>
<dbReference type="KEGG" id="dho:Dia5BBH33_02260"/>
<dbReference type="OrthoDB" id="1662073at2"/>
<evidence type="ECO:0000313" key="11">
    <source>
        <dbReference type="Proteomes" id="UP000320585"/>
    </source>
</evidence>
<keyword evidence="9" id="KW-0472">Membrane</keyword>
<dbReference type="Proteomes" id="UP000320585">
    <property type="component" value="Chromosome"/>
</dbReference>
<keyword evidence="4 8" id="KW-0378">Hydrolase</keyword>
<evidence type="ECO:0000256" key="9">
    <source>
        <dbReference type="SAM" id="Phobius"/>
    </source>
</evidence>
<dbReference type="InterPro" id="IPR042206">
    <property type="entry name" value="CRISPR-assoc_Cas1_C"/>
</dbReference>